<dbReference type="OrthoDB" id="8590202at2"/>
<proteinExistence type="inferred from homology"/>
<dbReference type="EMBL" id="PYMC01000003">
    <property type="protein sequence ID" value="PSW06336.1"/>
    <property type="molecule type" value="Genomic_DNA"/>
</dbReference>
<name>A0A2T3N211_9GAMM</name>
<dbReference type="Proteomes" id="UP000240904">
    <property type="component" value="Unassembled WGS sequence"/>
</dbReference>
<dbReference type="SMART" id="SM01022">
    <property type="entry name" value="ASCH"/>
    <property type="match status" value="1"/>
</dbReference>
<dbReference type="Pfam" id="PF04266">
    <property type="entry name" value="ASCH"/>
    <property type="match status" value="1"/>
</dbReference>
<sequence length="110" mass="12581">MKNAPTVMTFFERFEADILSGKKTITIRDESERDYVPGSRVDVSTFEDGRGFCQLDIISVEPILFDDLSLFHAEQENMTLAQLKAVIQEIYPGIEQLYVVSYKLAQRISL</sequence>
<comment type="catalytic activity">
    <reaction evidence="2">
        <text>N(4)-acetylcytidine + H2O = cytidine + acetate + H(+)</text>
        <dbReference type="Rhea" id="RHEA:62932"/>
        <dbReference type="ChEBI" id="CHEBI:15377"/>
        <dbReference type="ChEBI" id="CHEBI:15378"/>
        <dbReference type="ChEBI" id="CHEBI:17562"/>
        <dbReference type="ChEBI" id="CHEBI:30089"/>
        <dbReference type="ChEBI" id="CHEBI:70989"/>
        <dbReference type="EC" id="3.5.1.135"/>
    </reaction>
</comment>
<organism evidence="4 5">
    <name type="scientific">Photobacterium lipolyticum</name>
    <dbReference type="NCBI Taxonomy" id="266810"/>
    <lineage>
        <taxon>Bacteria</taxon>
        <taxon>Pseudomonadati</taxon>
        <taxon>Pseudomonadota</taxon>
        <taxon>Gammaproteobacteria</taxon>
        <taxon>Vibrionales</taxon>
        <taxon>Vibrionaceae</taxon>
        <taxon>Photobacterium</taxon>
    </lineage>
</organism>
<evidence type="ECO:0000313" key="5">
    <source>
        <dbReference type="Proteomes" id="UP000240904"/>
    </source>
</evidence>
<comment type="function">
    <text evidence="2">Catalyzes the hydrolysis of N(4)-acetylcytidine (ac4C).</text>
</comment>
<dbReference type="InterPro" id="IPR008314">
    <property type="entry name" value="AC4CH"/>
</dbReference>
<dbReference type="PANTHER" id="PTHR38088:SF2">
    <property type="entry name" value="UCP029143 FAMILY PROTEIN"/>
    <property type="match status" value="1"/>
</dbReference>
<feature type="active site" description="Proton acceptor" evidence="2">
    <location>
        <position position="23"/>
    </location>
</feature>
<dbReference type="CDD" id="cd06552">
    <property type="entry name" value="ASCH_yqfb_like"/>
    <property type="match status" value="1"/>
</dbReference>
<evidence type="ECO:0000256" key="1">
    <source>
        <dbReference type="ARBA" id="ARBA00022801"/>
    </source>
</evidence>
<keyword evidence="1 2" id="KW-0378">Hydrolase</keyword>
<dbReference type="SUPFAM" id="SSF88697">
    <property type="entry name" value="PUA domain-like"/>
    <property type="match status" value="1"/>
</dbReference>
<dbReference type="AlphaFoldDB" id="A0A2T3N211"/>
<evidence type="ECO:0000259" key="3">
    <source>
        <dbReference type="SMART" id="SM01022"/>
    </source>
</evidence>
<feature type="active site" description="Proton donor" evidence="2">
    <location>
        <position position="76"/>
    </location>
</feature>
<dbReference type="GO" id="GO:0016813">
    <property type="term" value="F:hydrolase activity, acting on carbon-nitrogen (but not peptide) bonds, in linear amidines"/>
    <property type="evidence" value="ECO:0007669"/>
    <property type="project" value="UniProtKB-UniRule"/>
</dbReference>
<dbReference type="HAMAP" id="MF_00684">
    <property type="entry name" value="ac4C_amidohydr"/>
    <property type="match status" value="1"/>
</dbReference>
<keyword evidence="5" id="KW-1185">Reference proteome</keyword>
<dbReference type="NCBIfam" id="NF003443">
    <property type="entry name" value="PRK04980.1"/>
    <property type="match status" value="1"/>
</dbReference>
<comment type="catalytic activity">
    <reaction evidence="2">
        <text>N(4)-acetyl-2'-deoxycytidine + H2O = 2'-deoxycytidine + acetate + H(+)</text>
        <dbReference type="Rhea" id="RHEA:62936"/>
        <dbReference type="ChEBI" id="CHEBI:15377"/>
        <dbReference type="ChEBI" id="CHEBI:15378"/>
        <dbReference type="ChEBI" id="CHEBI:15698"/>
        <dbReference type="ChEBI" id="CHEBI:30089"/>
        <dbReference type="ChEBI" id="CHEBI:146133"/>
        <dbReference type="EC" id="3.5.1.135"/>
    </reaction>
</comment>
<reference evidence="4 5" key="1">
    <citation type="submission" date="2018-03" db="EMBL/GenBank/DDBJ databases">
        <title>Whole genome sequencing of Histamine producing bacteria.</title>
        <authorList>
            <person name="Butler K."/>
        </authorList>
    </citation>
    <scope>NUCLEOTIDE SEQUENCE [LARGE SCALE GENOMIC DNA]</scope>
    <source>
        <strain evidence="4 5">DSM 16190</strain>
    </source>
</reference>
<comment type="catalytic activity">
    <reaction evidence="2">
        <text>N(4)-acetylcytosine + H2O = cytosine + acetate + H(+)</text>
        <dbReference type="Rhea" id="RHEA:62940"/>
        <dbReference type="ChEBI" id="CHEBI:15377"/>
        <dbReference type="ChEBI" id="CHEBI:15378"/>
        <dbReference type="ChEBI" id="CHEBI:16040"/>
        <dbReference type="ChEBI" id="CHEBI:30089"/>
        <dbReference type="ChEBI" id="CHEBI:146134"/>
        <dbReference type="EC" id="3.5.1.135"/>
    </reaction>
</comment>
<dbReference type="InterPro" id="IPR007374">
    <property type="entry name" value="ASCH_domain"/>
</dbReference>
<feature type="domain" description="ASCH" evidence="3">
    <location>
        <begin position="8"/>
        <end position="106"/>
    </location>
</feature>
<evidence type="ECO:0000313" key="4">
    <source>
        <dbReference type="EMBL" id="PSW06336.1"/>
    </source>
</evidence>
<evidence type="ECO:0000256" key="2">
    <source>
        <dbReference type="HAMAP-Rule" id="MF_00684"/>
    </source>
</evidence>
<dbReference type="Gene3D" id="2.30.130.30">
    <property type="entry name" value="Hypothetical protein"/>
    <property type="match status" value="1"/>
</dbReference>
<dbReference type="EC" id="3.5.1.135" evidence="2"/>
<comment type="similarity">
    <text evidence="2">Belongs to the N(4)-acetylcytidine amidohydrolase family.</text>
</comment>
<feature type="active site" description="Nucleophile" evidence="2">
    <location>
        <position position="26"/>
    </location>
</feature>
<dbReference type="GO" id="GO:0005829">
    <property type="term" value="C:cytosol"/>
    <property type="evidence" value="ECO:0007669"/>
    <property type="project" value="TreeGrafter"/>
</dbReference>
<protein>
    <recommendedName>
        <fullName evidence="2">N(4)-acetylcytidine amidohydrolase</fullName>
        <shortName evidence="2">ac4C amidohydrolase</shortName>
        <ecNumber evidence="2">3.5.1.135</ecNumber>
    </recommendedName>
</protein>
<dbReference type="PIRSF" id="PIRSF029143">
    <property type="entry name" value="UCP029143"/>
    <property type="match status" value="1"/>
</dbReference>
<comment type="caution">
    <text evidence="4">The sequence shown here is derived from an EMBL/GenBank/DDBJ whole genome shotgun (WGS) entry which is preliminary data.</text>
</comment>
<dbReference type="InterPro" id="IPR015947">
    <property type="entry name" value="PUA-like_sf"/>
</dbReference>
<accession>A0A2T3N211</accession>
<gene>
    <name evidence="4" type="ORF">C9I89_05650</name>
</gene>
<dbReference type="PANTHER" id="PTHR38088">
    <property type="entry name" value="UCP029143 FAMILY PROTEIN"/>
    <property type="match status" value="1"/>
</dbReference>